<dbReference type="NCBIfam" id="NF002032">
    <property type="entry name" value="PRK00856.1"/>
    <property type="match status" value="1"/>
</dbReference>
<dbReference type="Pfam" id="PF02729">
    <property type="entry name" value="OTCace_N"/>
    <property type="match status" value="1"/>
</dbReference>
<evidence type="ECO:0000256" key="1">
    <source>
        <dbReference type="ARBA" id="ARBA00004852"/>
    </source>
</evidence>
<evidence type="ECO:0000256" key="5">
    <source>
        <dbReference type="ARBA" id="ARBA00043884"/>
    </source>
</evidence>
<feature type="domain" description="Aspartate/ornithine carbamoyltransferase carbamoyl-P binding" evidence="9">
    <location>
        <begin position="3"/>
        <end position="147"/>
    </location>
</feature>
<feature type="binding site" evidence="7">
    <location>
        <position position="283"/>
    </location>
    <ligand>
        <name>carbamoyl phosphate</name>
        <dbReference type="ChEBI" id="CHEBI:58228"/>
    </ligand>
</feature>
<dbReference type="InterPro" id="IPR006131">
    <property type="entry name" value="Asp_carbamoyltransf_Asp/Orn-bd"/>
</dbReference>
<keyword evidence="4 7" id="KW-0665">Pyrimidine biosynthesis</keyword>
<comment type="pathway">
    <text evidence="1 7">Pyrimidine metabolism; UMP biosynthesis via de novo pathway; (S)-dihydroorotate from bicarbonate: step 2/3.</text>
</comment>
<dbReference type="PRINTS" id="PR00101">
    <property type="entry name" value="ATCASE"/>
</dbReference>
<comment type="caution">
    <text evidence="10">The sequence shown here is derived from an EMBL/GenBank/DDBJ whole genome shotgun (WGS) entry which is preliminary data.</text>
</comment>
<dbReference type="PRINTS" id="PR00100">
    <property type="entry name" value="AOTCASE"/>
</dbReference>
<keyword evidence="11" id="KW-1185">Reference proteome</keyword>
<keyword evidence="3 7" id="KW-0808">Transferase</keyword>
<evidence type="ECO:0000256" key="6">
    <source>
        <dbReference type="ARBA" id="ARBA00048859"/>
    </source>
</evidence>
<comment type="catalytic activity">
    <reaction evidence="6 7">
        <text>carbamoyl phosphate + L-aspartate = N-carbamoyl-L-aspartate + phosphate + H(+)</text>
        <dbReference type="Rhea" id="RHEA:20013"/>
        <dbReference type="ChEBI" id="CHEBI:15378"/>
        <dbReference type="ChEBI" id="CHEBI:29991"/>
        <dbReference type="ChEBI" id="CHEBI:32814"/>
        <dbReference type="ChEBI" id="CHEBI:43474"/>
        <dbReference type="ChEBI" id="CHEBI:58228"/>
        <dbReference type="EC" id="2.1.3.2"/>
    </reaction>
</comment>
<sequence length="347" mass="36752">MKRHLISAADLTRDDAVLVLDTAEEMARVADRPIKKLPTLRGRTVVNLFYEDSTRTRISFEAAAKRLSADVINFSAKGSSVSKGESLKDTALTLEAMGADAVVIRHPSSGAPHRLATSGWIKGSVVNAGDGTHEHPTQALLDAFTVRRHLAGAADGGPVPHGAPAGDGTGRDLAGRRITIVGDVLHSRVARSNVLLLNTLGAHVTLVAPPTLVPIGVESWPCEVSYDLDAVLPGSDAVMMLRVQRERMNAAFFPTEREYARRYGLDAARMAALPEHAIVMHPGPMNRGMEITAEVADSERCTAVEQVANGVSIRMAVLYLQLGGALPADSPAAAAGAPTPARTEESE</sequence>
<dbReference type="Gene3D" id="3.40.50.1370">
    <property type="entry name" value="Aspartate/ornithine carbamoyltransferase"/>
    <property type="match status" value="2"/>
</dbReference>
<dbReference type="SUPFAM" id="SSF53671">
    <property type="entry name" value="Aspartate/ornithine carbamoyltransferase"/>
    <property type="match status" value="1"/>
</dbReference>
<accession>A0ABN3LB28</accession>
<dbReference type="RefSeq" id="WP_182315331.1">
    <property type="nucleotide sequence ID" value="NZ_BAAATA010000007.1"/>
</dbReference>
<dbReference type="InterPro" id="IPR006132">
    <property type="entry name" value="Asp/Orn_carbamoyltranf_P-bd"/>
</dbReference>
<feature type="binding site" evidence="7">
    <location>
        <position position="55"/>
    </location>
    <ligand>
        <name>carbamoyl phosphate</name>
        <dbReference type="ChEBI" id="CHEBI:58228"/>
    </ligand>
</feature>
<dbReference type="PANTHER" id="PTHR45753">
    <property type="entry name" value="ORNITHINE CARBAMOYLTRANSFERASE, MITOCHONDRIAL"/>
    <property type="match status" value="1"/>
</dbReference>
<organism evidence="10 11">
    <name type="scientific">Streptomyces thermolineatus</name>
    <dbReference type="NCBI Taxonomy" id="44033"/>
    <lineage>
        <taxon>Bacteria</taxon>
        <taxon>Bacillati</taxon>
        <taxon>Actinomycetota</taxon>
        <taxon>Actinomycetes</taxon>
        <taxon>Kitasatosporales</taxon>
        <taxon>Streptomycetaceae</taxon>
        <taxon>Streptomyces</taxon>
    </lineage>
</organism>
<evidence type="ECO:0000313" key="10">
    <source>
        <dbReference type="EMBL" id="GAA2480922.1"/>
    </source>
</evidence>
<feature type="domain" description="Aspartate/ornithine carbamoyltransferase Asp/Orn-binding" evidence="8">
    <location>
        <begin position="175"/>
        <end position="320"/>
    </location>
</feature>
<feature type="binding site" evidence="7">
    <location>
        <position position="105"/>
    </location>
    <ligand>
        <name>carbamoyl phosphate</name>
        <dbReference type="ChEBI" id="CHEBI:58228"/>
    </ligand>
</feature>
<feature type="binding site" evidence="7">
    <location>
        <position position="284"/>
    </location>
    <ligand>
        <name>carbamoyl phosphate</name>
        <dbReference type="ChEBI" id="CHEBI:58228"/>
    </ligand>
</feature>
<feature type="binding site" evidence="7">
    <location>
        <position position="188"/>
    </location>
    <ligand>
        <name>L-aspartate</name>
        <dbReference type="ChEBI" id="CHEBI:29991"/>
    </ligand>
</feature>
<evidence type="ECO:0000259" key="9">
    <source>
        <dbReference type="Pfam" id="PF02729"/>
    </source>
</evidence>
<dbReference type="EC" id="2.1.3.2" evidence="7"/>
<dbReference type="Proteomes" id="UP001501358">
    <property type="component" value="Unassembled WGS sequence"/>
</dbReference>
<protein>
    <recommendedName>
        <fullName evidence="7">Aspartate carbamoyltransferase</fullName>
        <ecNumber evidence="7">2.1.3.2</ecNumber>
    </recommendedName>
    <alternativeName>
        <fullName evidence="7">Aspartate transcarbamylase</fullName>
        <shortName evidence="7">ATCase</shortName>
    </alternativeName>
</protein>
<dbReference type="HAMAP" id="MF_00001">
    <property type="entry name" value="Asp_carb_tr"/>
    <property type="match status" value="1"/>
</dbReference>
<comment type="subunit">
    <text evidence="7">Heterododecamer (2C3:3R2) of six catalytic PyrB chains organized as two trimers (C3), and six regulatory PyrI chains organized as three dimers (R2).</text>
</comment>
<evidence type="ECO:0000313" key="11">
    <source>
        <dbReference type="Proteomes" id="UP001501358"/>
    </source>
</evidence>
<feature type="binding site" evidence="7">
    <location>
        <position position="242"/>
    </location>
    <ligand>
        <name>L-aspartate</name>
        <dbReference type="ChEBI" id="CHEBI:29991"/>
    </ligand>
</feature>
<dbReference type="InterPro" id="IPR002082">
    <property type="entry name" value="Asp_carbamoyltransf"/>
</dbReference>
<feature type="binding site" evidence="7">
    <location>
        <position position="56"/>
    </location>
    <ligand>
        <name>carbamoyl phosphate</name>
        <dbReference type="ChEBI" id="CHEBI:58228"/>
    </ligand>
</feature>
<dbReference type="PANTHER" id="PTHR45753:SF6">
    <property type="entry name" value="ASPARTATE CARBAMOYLTRANSFERASE"/>
    <property type="match status" value="1"/>
</dbReference>
<dbReference type="NCBIfam" id="TIGR00670">
    <property type="entry name" value="asp_carb_tr"/>
    <property type="match status" value="1"/>
</dbReference>
<evidence type="ECO:0000256" key="4">
    <source>
        <dbReference type="ARBA" id="ARBA00022975"/>
    </source>
</evidence>
<evidence type="ECO:0000256" key="3">
    <source>
        <dbReference type="ARBA" id="ARBA00022679"/>
    </source>
</evidence>
<name>A0ABN3LB28_9ACTN</name>
<dbReference type="PROSITE" id="PS00097">
    <property type="entry name" value="CARBAMOYLTRANSFERASE"/>
    <property type="match status" value="1"/>
</dbReference>
<dbReference type="InterPro" id="IPR006130">
    <property type="entry name" value="Asp/Orn_carbamoylTrfase"/>
</dbReference>
<evidence type="ECO:0000256" key="2">
    <source>
        <dbReference type="ARBA" id="ARBA00008896"/>
    </source>
</evidence>
<evidence type="ECO:0000259" key="8">
    <source>
        <dbReference type="Pfam" id="PF00185"/>
    </source>
</evidence>
<proteinExistence type="inferred from homology"/>
<comment type="similarity">
    <text evidence="2 7">Belongs to the aspartate/ornithine carbamoyltransferase superfamily. ATCase family.</text>
</comment>
<comment type="function">
    <text evidence="5 7">Catalyzes the condensation of carbamoyl phosphate and aspartate to form carbamoyl aspartate and inorganic phosphate, the committed step in the de novo pyrimidine nucleotide biosynthesis pathway.</text>
</comment>
<feature type="binding site" evidence="7">
    <location>
        <position position="138"/>
    </location>
    <ligand>
        <name>carbamoyl phosphate</name>
        <dbReference type="ChEBI" id="CHEBI:58228"/>
    </ligand>
</feature>
<dbReference type="InterPro" id="IPR036901">
    <property type="entry name" value="Asp/Orn_carbamoylTrfase_sf"/>
</dbReference>
<dbReference type="Pfam" id="PF00185">
    <property type="entry name" value="OTCace"/>
    <property type="match status" value="1"/>
</dbReference>
<reference evidence="10 11" key="1">
    <citation type="journal article" date="2019" name="Int. J. Syst. Evol. Microbiol.">
        <title>The Global Catalogue of Microorganisms (GCM) 10K type strain sequencing project: providing services to taxonomists for standard genome sequencing and annotation.</title>
        <authorList>
            <consortium name="The Broad Institute Genomics Platform"/>
            <consortium name="The Broad Institute Genome Sequencing Center for Infectious Disease"/>
            <person name="Wu L."/>
            <person name="Ma J."/>
        </authorList>
    </citation>
    <scope>NUCLEOTIDE SEQUENCE [LARGE SCALE GENOMIC DNA]</scope>
    <source>
        <strain evidence="10 11">JCM 6307</strain>
    </source>
</reference>
<dbReference type="EMBL" id="BAAATA010000007">
    <property type="protein sequence ID" value="GAA2480922.1"/>
    <property type="molecule type" value="Genomic_DNA"/>
</dbReference>
<feature type="binding site" evidence="7">
    <location>
        <position position="135"/>
    </location>
    <ligand>
        <name>carbamoyl phosphate</name>
        <dbReference type="ChEBI" id="CHEBI:58228"/>
    </ligand>
</feature>
<feature type="binding site" evidence="7">
    <location>
        <position position="83"/>
    </location>
    <ligand>
        <name>L-aspartate</name>
        <dbReference type="ChEBI" id="CHEBI:29991"/>
    </ligand>
</feature>
<gene>
    <name evidence="7" type="primary">pyrB</name>
    <name evidence="10" type="ORF">GCM10010406_16460</name>
</gene>
<evidence type="ECO:0000256" key="7">
    <source>
        <dbReference type="HAMAP-Rule" id="MF_00001"/>
    </source>
</evidence>